<name>A0AC35TX27_9BILA</name>
<organism evidence="1 2">
    <name type="scientific">Rhabditophanes sp. KR3021</name>
    <dbReference type="NCBI Taxonomy" id="114890"/>
    <lineage>
        <taxon>Eukaryota</taxon>
        <taxon>Metazoa</taxon>
        <taxon>Ecdysozoa</taxon>
        <taxon>Nematoda</taxon>
        <taxon>Chromadorea</taxon>
        <taxon>Rhabditida</taxon>
        <taxon>Tylenchina</taxon>
        <taxon>Panagrolaimomorpha</taxon>
        <taxon>Strongyloidoidea</taxon>
        <taxon>Alloionematidae</taxon>
        <taxon>Rhabditophanes</taxon>
    </lineage>
</organism>
<reference evidence="2" key="1">
    <citation type="submission" date="2016-11" db="UniProtKB">
        <authorList>
            <consortium name="WormBaseParasite"/>
        </authorList>
    </citation>
    <scope>IDENTIFICATION</scope>
    <source>
        <strain evidence="2">KR3021</strain>
    </source>
</reference>
<accession>A0AC35TX27</accession>
<proteinExistence type="predicted"/>
<protein>
    <submittedName>
        <fullName evidence="2">Uncharacterized protein</fullName>
    </submittedName>
</protein>
<dbReference type="WBParaSite" id="RSKR_0000511500.1">
    <property type="protein sequence ID" value="RSKR_0000511500.1"/>
    <property type="gene ID" value="RSKR_0000511500"/>
</dbReference>
<evidence type="ECO:0000313" key="2">
    <source>
        <dbReference type="WBParaSite" id="RSKR_0000511500.1"/>
    </source>
</evidence>
<sequence length="184" mass="21515">MRKPNKYYIFLINSLLYTILLILLSVPYSADAYYVLPYGNEEIPYQQSVTPSGIDNNIISMPDNKGQKSPKIMEFVRIVQENGQPPMMPRELIELIDKEAMSAAEYLDRLGRLKKSLAKDSANSNRDKQKRMLLNYEEQKGPGAFDEYGFPTNNNYFDDLYNQKKSYKKRAIWEDVEEEHPLLW</sequence>
<evidence type="ECO:0000313" key="1">
    <source>
        <dbReference type="Proteomes" id="UP000095286"/>
    </source>
</evidence>
<dbReference type="Proteomes" id="UP000095286">
    <property type="component" value="Unplaced"/>
</dbReference>